<accession>A0ABN6F5G8</accession>
<dbReference type="Proteomes" id="UP001320148">
    <property type="component" value="Chromosome"/>
</dbReference>
<dbReference type="RefSeq" id="WP_236893042.1">
    <property type="nucleotide sequence ID" value="NZ_AP024488.1"/>
</dbReference>
<evidence type="ECO:0000313" key="1">
    <source>
        <dbReference type="EMBL" id="BCS96756.1"/>
    </source>
</evidence>
<keyword evidence="2" id="KW-1185">Reference proteome</keyword>
<gene>
    <name evidence="1" type="ORF">DSLASN_23880</name>
</gene>
<protein>
    <submittedName>
        <fullName evidence="1">Uncharacterized protein</fullName>
    </submittedName>
</protein>
<dbReference type="EMBL" id="AP024488">
    <property type="protein sequence ID" value="BCS96756.1"/>
    <property type="molecule type" value="Genomic_DNA"/>
</dbReference>
<evidence type="ECO:0000313" key="2">
    <source>
        <dbReference type="Proteomes" id="UP001320148"/>
    </source>
</evidence>
<proteinExistence type="predicted"/>
<sequence length="71" mass="7477">MSVEKKAFGGKGGVATQAKNTLKAGCGFVLAPVPRANSYPPLSRELQGRFLRENLIIKWFKCLAPGTAAGG</sequence>
<organism evidence="1 2">
    <name type="scientific">Desulfoluna limicola</name>
    <dbReference type="NCBI Taxonomy" id="2810562"/>
    <lineage>
        <taxon>Bacteria</taxon>
        <taxon>Pseudomonadati</taxon>
        <taxon>Thermodesulfobacteriota</taxon>
        <taxon>Desulfobacteria</taxon>
        <taxon>Desulfobacterales</taxon>
        <taxon>Desulfolunaceae</taxon>
        <taxon>Desulfoluna</taxon>
    </lineage>
</organism>
<reference evidence="1 2" key="1">
    <citation type="submission" date="2021-02" db="EMBL/GenBank/DDBJ databases">
        <title>Complete genome of Desulfoluna sp. strain ASN36.</title>
        <authorList>
            <person name="Takahashi A."/>
            <person name="Kojima H."/>
            <person name="Fukui M."/>
        </authorList>
    </citation>
    <scope>NUCLEOTIDE SEQUENCE [LARGE SCALE GENOMIC DNA]</scope>
    <source>
        <strain evidence="1 2">ASN36</strain>
    </source>
</reference>
<name>A0ABN6F5G8_9BACT</name>